<gene>
    <name evidence="1" type="ORF">F4148_06565</name>
</gene>
<organism evidence="1">
    <name type="scientific">Caldilineaceae bacterium SB0675_bin_29</name>
    <dbReference type="NCBI Taxonomy" id="2605266"/>
    <lineage>
        <taxon>Bacteria</taxon>
        <taxon>Bacillati</taxon>
        <taxon>Chloroflexota</taxon>
        <taxon>Caldilineae</taxon>
        <taxon>Caldilineales</taxon>
        <taxon>Caldilineaceae</taxon>
    </lineage>
</organism>
<sequence length="150" mass="17275">MSDGRLFGALPEEQATALRQRINEETGHTYPGPKWRSWRGSAYCIPIGHPDPQTLHSARQGDYTVHPRFDRPNPKHWPRTADLLIADYVCNLCCMALYGMSPNRARRMALSEWPHVEYVDFEGRRFPAARCGGNGALIDLSIWPRRIWRD</sequence>
<comment type="caution">
    <text evidence="1">The sequence shown here is derived from an EMBL/GenBank/DDBJ whole genome shotgun (WGS) entry which is preliminary data.</text>
</comment>
<dbReference type="EMBL" id="VYDA01000247">
    <property type="protein sequence ID" value="MYH61425.1"/>
    <property type="molecule type" value="Genomic_DNA"/>
</dbReference>
<dbReference type="AlphaFoldDB" id="A0A6B1G2E4"/>
<protein>
    <submittedName>
        <fullName evidence="1">Uncharacterized protein</fullName>
    </submittedName>
</protein>
<evidence type="ECO:0000313" key="1">
    <source>
        <dbReference type="EMBL" id="MYH61425.1"/>
    </source>
</evidence>
<name>A0A6B1G2E4_9CHLR</name>
<accession>A0A6B1G2E4</accession>
<reference evidence="1" key="1">
    <citation type="submission" date="2019-09" db="EMBL/GenBank/DDBJ databases">
        <title>Characterisation of the sponge microbiome using genome-centric metagenomics.</title>
        <authorList>
            <person name="Engelberts J.P."/>
            <person name="Robbins S.J."/>
            <person name="De Goeij J.M."/>
            <person name="Aranda M."/>
            <person name="Bell S.C."/>
            <person name="Webster N.S."/>
        </authorList>
    </citation>
    <scope>NUCLEOTIDE SEQUENCE</scope>
    <source>
        <strain evidence="1">SB0675_bin_29</strain>
    </source>
</reference>
<proteinExistence type="predicted"/>